<dbReference type="Proteomes" id="UP000199529">
    <property type="component" value="Unassembled WGS sequence"/>
</dbReference>
<reference evidence="3" key="1">
    <citation type="submission" date="2016-10" db="EMBL/GenBank/DDBJ databases">
        <authorList>
            <person name="Varghese N."/>
            <person name="Submissions S."/>
        </authorList>
    </citation>
    <scope>NUCLEOTIDE SEQUENCE [LARGE SCALE GENOMIC DNA]</scope>
    <source>
        <strain evidence="3">CGMCC 4.3530</strain>
    </source>
</reference>
<sequence>MSLLRSSSSEASCAHSQHTSGVAGITSTTLPFHLRTPLLTSETTLLRPLGRFGGPALRGRRGNCLGEQPGHPFPSGLAVGELRTMLGGCDREHAIDEAVGEAFHRTFPQGFRNRRRAGEAEGQFDPRVRCVDALPARTGGPREALGELERRDRPAAGDGQVCLHTSQHASRCFGRSCGCTSLVGTPRLPFELADRRLKHGNLPVTALTGRFPCFESQPRVTGLGASRRRRRAPGRRGRMACG</sequence>
<accession>A0A1H3LF31</accession>
<dbReference type="EMBL" id="FNOK01000031">
    <property type="protein sequence ID" value="SDY62475.1"/>
    <property type="molecule type" value="Genomic_DNA"/>
</dbReference>
<evidence type="ECO:0000256" key="1">
    <source>
        <dbReference type="SAM" id="MobiDB-lite"/>
    </source>
</evidence>
<evidence type="ECO:0000313" key="3">
    <source>
        <dbReference type="Proteomes" id="UP000199529"/>
    </source>
</evidence>
<keyword evidence="3" id="KW-1185">Reference proteome</keyword>
<feature type="compositionally biased region" description="Basic residues" evidence="1">
    <location>
        <begin position="226"/>
        <end position="242"/>
    </location>
</feature>
<gene>
    <name evidence="2" type="ORF">SAMN05216215_103123</name>
</gene>
<feature type="region of interest" description="Disordered" evidence="1">
    <location>
        <begin position="222"/>
        <end position="242"/>
    </location>
</feature>
<protein>
    <submittedName>
        <fullName evidence="2">Uncharacterized protein</fullName>
    </submittedName>
</protein>
<name>A0A1H3LF31_9PSEU</name>
<feature type="region of interest" description="Disordered" evidence="1">
    <location>
        <begin position="1"/>
        <end position="20"/>
    </location>
</feature>
<organism evidence="2 3">
    <name type="scientific">Saccharopolyspora shandongensis</name>
    <dbReference type="NCBI Taxonomy" id="418495"/>
    <lineage>
        <taxon>Bacteria</taxon>
        <taxon>Bacillati</taxon>
        <taxon>Actinomycetota</taxon>
        <taxon>Actinomycetes</taxon>
        <taxon>Pseudonocardiales</taxon>
        <taxon>Pseudonocardiaceae</taxon>
        <taxon>Saccharopolyspora</taxon>
    </lineage>
</organism>
<proteinExistence type="predicted"/>
<dbReference type="AlphaFoldDB" id="A0A1H3LF31"/>
<feature type="compositionally biased region" description="Low complexity" evidence="1">
    <location>
        <begin position="1"/>
        <end position="16"/>
    </location>
</feature>
<evidence type="ECO:0000313" key="2">
    <source>
        <dbReference type="EMBL" id="SDY62475.1"/>
    </source>
</evidence>